<dbReference type="PROSITE" id="PS50157">
    <property type="entry name" value="ZINC_FINGER_C2H2_2"/>
    <property type="match status" value="8"/>
</dbReference>
<evidence type="ECO:0000256" key="4">
    <source>
        <dbReference type="ARBA" id="ARBA00022771"/>
    </source>
</evidence>
<dbReference type="InterPro" id="IPR013087">
    <property type="entry name" value="Znf_C2H2_type"/>
</dbReference>
<feature type="region of interest" description="Disordered" evidence="8">
    <location>
        <begin position="290"/>
        <end position="322"/>
    </location>
</feature>
<organism evidence="10 11">
    <name type="scientific">Caerostris darwini</name>
    <dbReference type="NCBI Taxonomy" id="1538125"/>
    <lineage>
        <taxon>Eukaryota</taxon>
        <taxon>Metazoa</taxon>
        <taxon>Ecdysozoa</taxon>
        <taxon>Arthropoda</taxon>
        <taxon>Chelicerata</taxon>
        <taxon>Arachnida</taxon>
        <taxon>Araneae</taxon>
        <taxon>Araneomorphae</taxon>
        <taxon>Entelegynae</taxon>
        <taxon>Araneoidea</taxon>
        <taxon>Araneidae</taxon>
        <taxon>Caerostris</taxon>
    </lineage>
</organism>
<feature type="domain" description="C2H2-type" evidence="9">
    <location>
        <begin position="26"/>
        <end position="53"/>
    </location>
</feature>
<feature type="domain" description="C2H2-type" evidence="9">
    <location>
        <begin position="271"/>
        <end position="298"/>
    </location>
</feature>
<feature type="domain" description="C2H2-type" evidence="9">
    <location>
        <begin position="99"/>
        <end position="126"/>
    </location>
</feature>
<dbReference type="PANTHER" id="PTHR16515">
    <property type="entry name" value="PR DOMAIN ZINC FINGER PROTEIN"/>
    <property type="match status" value="1"/>
</dbReference>
<reference evidence="10 11" key="1">
    <citation type="submission" date="2021-06" db="EMBL/GenBank/DDBJ databases">
        <title>Caerostris darwini draft genome.</title>
        <authorList>
            <person name="Kono N."/>
            <person name="Arakawa K."/>
        </authorList>
    </citation>
    <scope>NUCLEOTIDE SEQUENCE [LARGE SCALE GENOMIC DNA]</scope>
</reference>
<feature type="domain" description="C2H2-type" evidence="9">
    <location>
        <begin position="352"/>
        <end position="379"/>
    </location>
</feature>
<dbReference type="AlphaFoldDB" id="A0AAV4QGY3"/>
<keyword evidence="2" id="KW-0479">Metal-binding</keyword>
<evidence type="ECO:0000256" key="1">
    <source>
        <dbReference type="ARBA" id="ARBA00004123"/>
    </source>
</evidence>
<proteinExistence type="predicted"/>
<dbReference type="FunFam" id="3.30.160.60:FF:000100">
    <property type="entry name" value="Zinc finger 45-like"/>
    <property type="match status" value="1"/>
</dbReference>
<dbReference type="SMART" id="SM00355">
    <property type="entry name" value="ZnF_C2H2"/>
    <property type="match status" value="10"/>
</dbReference>
<dbReference type="PROSITE" id="PS00028">
    <property type="entry name" value="ZINC_FINGER_C2H2_1"/>
    <property type="match status" value="8"/>
</dbReference>
<gene>
    <name evidence="10" type="primary">ZNF845_0</name>
    <name evidence="10" type="ORF">CDAR_432911</name>
</gene>
<dbReference type="Gene3D" id="3.30.160.60">
    <property type="entry name" value="Classic Zinc Finger"/>
    <property type="match status" value="6"/>
</dbReference>
<feature type="domain" description="C2H2-type" evidence="9">
    <location>
        <begin position="70"/>
        <end position="98"/>
    </location>
</feature>
<feature type="compositionally biased region" description="Acidic residues" evidence="8">
    <location>
        <begin position="297"/>
        <end position="308"/>
    </location>
</feature>
<dbReference type="Pfam" id="PF13912">
    <property type="entry name" value="zf-C2H2_6"/>
    <property type="match status" value="1"/>
</dbReference>
<keyword evidence="4 7" id="KW-0863">Zinc-finger</keyword>
<dbReference type="GO" id="GO:0010468">
    <property type="term" value="P:regulation of gene expression"/>
    <property type="evidence" value="ECO:0007669"/>
    <property type="project" value="TreeGrafter"/>
</dbReference>
<evidence type="ECO:0000256" key="3">
    <source>
        <dbReference type="ARBA" id="ARBA00022737"/>
    </source>
</evidence>
<dbReference type="Proteomes" id="UP001054837">
    <property type="component" value="Unassembled WGS sequence"/>
</dbReference>
<feature type="compositionally biased region" description="Basic and acidic residues" evidence="8">
    <location>
        <begin position="309"/>
        <end position="322"/>
    </location>
</feature>
<feature type="domain" description="C2H2-type" evidence="9">
    <location>
        <begin position="206"/>
        <end position="233"/>
    </location>
</feature>
<dbReference type="SUPFAM" id="SSF57667">
    <property type="entry name" value="beta-beta-alpha zinc fingers"/>
    <property type="match status" value="5"/>
</dbReference>
<evidence type="ECO:0000256" key="5">
    <source>
        <dbReference type="ARBA" id="ARBA00022833"/>
    </source>
</evidence>
<dbReference type="InterPro" id="IPR036236">
    <property type="entry name" value="Znf_C2H2_sf"/>
</dbReference>
<feature type="region of interest" description="Disordered" evidence="8">
    <location>
        <begin position="237"/>
        <end position="261"/>
    </location>
</feature>
<evidence type="ECO:0000256" key="7">
    <source>
        <dbReference type="PROSITE-ProRule" id="PRU00042"/>
    </source>
</evidence>
<keyword evidence="3" id="KW-0677">Repeat</keyword>
<evidence type="ECO:0000313" key="11">
    <source>
        <dbReference type="Proteomes" id="UP001054837"/>
    </source>
</evidence>
<evidence type="ECO:0000259" key="9">
    <source>
        <dbReference type="PROSITE" id="PS50157"/>
    </source>
</evidence>
<keyword evidence="5" id="KW-0862">Zinc</keyword>
<dbReference type="GO" id="GO:0008270">
    <property type="term" value="F:zinc ion binding"/>
    <property type="evidence" value="ECO:0007669"/>
    <property type="project" value="UniProtKB-KW"/>
</dbReference>
<name>A0AAV4QGY3_9ARAC</name>
<evidence type="ECO:0000256" key="8">
    <source>
        <dbReference type="SAM" id="MobiDB-lite"/>
    </source>
</evidence>
<comment type="caution">
    <text evidence="10">The sequence shown here is derived from an EMBL/GenBank/DDBJ whole genome shotgun (WGS) entry which is preliminary data.</text>
</comment>
<sequence length="556" mass="64488">MACKECHKSYYFTAEDDQLDSNAKPHVCSTCGQSFSLKVQLKRHAVLHANGVPYVCINCSKDSYDVSEGYVCNICNETFASKRSLFRHTTKEHTLLKTFTCDDCPECFESASELKRHTAVHKHKTTKRKATKTYNENDILEQNYSKTPITKKLQCHICSKSFAYQACLDKHIKKSDCKPNKAFSSAPSIKRIKSDVEIPEIDDKKHVCNICGKSFSRRTALEGHEVIHVREKYDSPDEEVSDYSWHEGESDEYVDEPKKSRQSNININQSYKCENCNFVCFSKKTLNKHMNNHKDEDSEEEENSESEDDAPKNHVNFREKRNSMENLQKLSSDQMEENENNSVTFVENPNNYPCEICEKTFASKKRLKKHLLFHVTRNQKEELKLLKKQRSKNFACEICGKRFAGKACLKKHVQKHENGETMEKKSRRIKKEKVLQSMICEFCNEEFIGKRGAFMKHVHSHTPEVCGICDERFVDRQSLREHCKIHVGTAEGKMFMECSQKALDAKNGLLPPEPKVDETQVAEEVFDFSIVIPSWQFFKRCFDEPFQLRRDVSPPR</sequence>
<evidence type="ECO:0000256" key="2">
    <source>
        <dbReference type="ARBA" id="ARBA00022723"/>
    </source>
</evidence>
<feature type="domain" description="C2H2-type" evidence="9">
    <location>
        <begin position="394"/>
        <end position="421"/>
    </location>
</feature>
<protein>
    <submittedName>
        <fullName evidence="10">Zinc finger protein 845</fullName>
    </submittedName>
</protein>
<evidence type="ECO:0000313" key="10">
    <source>
        <dbReference type="EMBL" id="GIY08572.1"/>
    </source>
</evidence>
<feature type="domain" description="C2H2-type" evidence="9">
    <location>
        <begin position="464"/>
        <end position="491"/>
    </location>
</feature>
<dbReference type="Pfam" id="PF13894">
    <property type="entry name" value="zf-C2H2_4"/>
    <property type="match status" value="1"/>
</dbReference>
<dbReference type="EMBL" id="BPLQ01004536">
    <property type="protein sequence ID" value="GIY08572.1"/>
    <property type="molecule type" value="Genomic_DNA"/>
</dbReference>
<accession>A0AAV4QGY3</accession>
<evidence type="ECO:0000256" key="6">
    <source>
        <dbReference type="ARBA" id="ARBA00023242"/>
    </source>
</evidence>
<dbReference type="InterPro" id="IPR050331">
    <property type="entry name" value="Zinc_finger"/>
</dbReference>
<dbReference type="Pfam" id="PF00096">
    <property type="entry name" value="zf-C2H2"/>
    <property type="match status" value="5"/>
</dbReference>
<comment type="subcellular location">
    <subcellularLocation>
        <location evidence="1">Nucleus</location>
    </subcellularLocation>
</comment>
<keyword evidence="6" id="KW-0539">Nucleus</keyword>
<dbReference type="GO" id="GO:0005634">
    <property type="term" value="C:nucleus"/>
    <property type="evidence" value="ECO:0007669"/>
    <property type="project" value="TreeGrafter"/>
</dbReference>
<dbReference type="PANTHER" id="PTHR16515:SF66">
    <property type="entry name" value="C2H2-TYPE DOMAIN-CONTAINING PROTEIN"/>
    <property type="match status" value="1"/>
</dbReference>
<keyword evidence="11" id="KW-1185">Reference proteome</keyword>